<dbReference type="WBParaSite" id="maker-unitig_22993-snap-gene-0.2-mRNA-1">
    <property type="protein sequence ID" value="maker-unitig_22993-snap-gene-0.2-mRNA-1"/>
    <property type="gene ID" value="maker-unitig_22993-snap-gene-0.2"/>
</dbReference>
<proteinExistence type="predicted"/>
<reference evidence="5" key="1">
    <citation type="submission" date="2016-11" db="UniProtKB">
        <authorList>
            <consortium name="WormBaseParasite"/>
        </authorList>
    </citation>
    <scope>IDENTIFICATION</scope>
</reference>
<evidence type="ECO:0000256" key="3">
    <source>
        <dbReference type="SAM" id="MobiDB-lite"/>
    </source>
</evidence>
<name>A0A1I8F6Y0_9PLAT</name>
<organism evidence="4 5">
    <name type="scientific">Macrostomum lignano</name>
    <dbReference type="NCBI Taxonomy" id="282301"/>
    <lineage>
        <taxon>Eukaryota</taxon>
        <taxon>Metazoa</taxon>
        <taxon>Spiralia</taxon>
        <taxon>Lophotrochozoa</taxon>
        <taxon>Platyhelminthes</taxon>
        <taxon>Rhabditophora</taxon>
        <taxon>Macrostomorpha</taxon>
        <taxon>Macrostomida</taxon>
        <taxon>Macrostomidae</taxon>
        <taxon>Macrostomum</taxon>
    </lineage>
</organism>
<feature type="coiled-coil region" evidence="2">
    <location>
        <begin position="117"/>
        <end position="144"/>
    </location>
</feature>
<dbReference type="AlphaFoldDB" id="A0A1I8F6Y0"/>
<sequence>RETESGPGYGYNRCPRLAATRLDVVNDSKGGAGPHACSSGRPRDRNHVRAFASLLPSKIFGRADSATRPPPAAKSRRDPHSTIAAPYQTLYESSVAFACARRCKAEQGKMDIESVRLTSSSRTSRKLEEQVNELKANIESGRRAAQVTTRRSTKDRVAVPEEDQPAAAIKLQTACAENCDQQQMSSFFPSSNIEFRQHQRLKKPLLACLSTFQNRSWRAIIAPK</sequence>
<feature type="region of interest" description="Disordered" evidence="3">
    <location>
        <begin position="61"/>
        <end position="81"/>
    </location>
</feature>
<dbReference type="InterPro" id="IPR019347">
    <property type="entry name" value="Axonemal_dynein_light_chain"/>
</dbReference>
<keyword evidence="1 2" id="KW-0175">Coiled coil</keyword>
<evidence type="ECO:0000256" key="1">
    <source>
        <dbReference type="ARBA" id="ARBA00023054"/>
    </source>
</evidence>
<evidence type="ECO:0000256" key="2">
    <source>
        <dbReference type="SAM" id="Coils"/>
    </source>
</evidence>
<evidence type="ECO:0000313" key="4">
    <source>
        <dbReference type="Proteomes" id="UP000095280"/>
    </source>
</evidence>
<protein>
    <submittedName>
        <fullName evidence="5">Os01g0778700 protein</fullName>
    </submittedName>
</protein>
<dbReference type="GO" id="GO:0005737">
    <property type="term" value="C:cytoplasm"/>
    <property type="evidence" value="ECO:0007669"/>
    <property type="project" value="UniProtKB-ARBA"/>
</dbReference>
<accession>A0A1I8F6Y0</accession>
<dbReference type="Proteomes" id="UP000095280">
    <property type="component" value="Unplaced"/>
</dbReference>
<keyword evidence="4" id="KW-1185">Reference proteome</keyword>
<evidence type="ECO:0000313" key="5">
    <source>
        <dbReference type="WBParaSite" id="maker-unitig_22993-snap-gene-0.2-mRNA-1"/>
    </source>
</evidence>
<dbReference type="Pfam" id="PF10211">
    <property type="entry name" value="Ax_dynein_light"/>
    <property type="match status" value="1"/>
</dbReference>